<organism evidence="1 2">
    <name type="scientific">Candidatus Gottesmanbacteria bacterium GW2011_GWA2_43_14</name>
    <dbReference type="NCBI Taxonomy" id="1618443"/>
    <lineage>
        <taxon>Bacteria</taxon>
        <taxon>Candidatus Gottesmaniibacteriota</taxon>
    </lineage>
</organism>
<comment type="caution">
    <text evidence="1">The sequence shown here is derived from an EMBL/GenBank/DDBJ whole genome shotgun (WGS) entry which is preliminary data.</text>
</comment>
<dbReference type="InterPro" id="IPR050789">
    <property type="entry name" value="Diverse_Enzym_Activities"/>
</dbReference>
<dbReference type="Pfam" id="PF00404">
    <property type="entry name" value="Dockerin_1"/>
    <property type="match status" value="1"/>
</dbReference>
<dbReference type="InterPro" id="IPR018247">
    <property type="entry name" value="EF_Hand_1_Ca_BS"/>
</dbReference>
<dbReference type="AlphaFoldDB" id="A0A0G1DIN6"/>
<accession>A0A0G1DIN6</accession>
<dbReference type="GO" id="GO:0004553">
    <property type="term" value="F:hydrolase activity, hydrolyzing O-glycosyl compounds"/>
    <property type="evidence" value="ECO:0007669"/>
    <property type="project" value="InterPro"/>
</dbReference>
<dbReference type="Proteomes" id="UP000034894">
    <property type="component" value="Unassembled WGS sequence"/>
</dbReference>
<dbReference type="GO" id="GO:0000272">
    <property type="term" value="P:polysaccharide catabolic process"/>
    <property type="evidence" value="ECO:0007669"/>
    <property type="project" value="InterPro"/>
</dbReference>
<dbReference type="Gene3D" id="3.40.710.10">
    <property type="entry name" value="DD-peptidase/beta-lactamase superfamily"/>
    <property type="match status" value="1"/>
</dbReference>
<dbReference type="SUPFAM" id="SSF56601">
    <property type="entry name" value="beta-lactamase/transpeptidase-like"/>
    <property type="match status" value="1"/>
</dbReference>
<gene>
    <name evidence="1" type="ORF">UV73_C0006G0054</name>
</gene>
<dbReference type="EMBL" id="LCFP01000006">
    <property type="protein sequence ID" value="KKS97700.1"/>
    <property type="molecule type" value="Genomic_DNA"/>
</dbReference>
<evidence type="ECO:0000313" key="1">
    <source>
        <dbReference type="EMBL" id="KKS97700.1"/>
    </source>
</evidence>
<evidence type="ECO:0008006" key="3">
    <source>
        <dbReference type="Google" id="ProtNLM"/>
    </source>
</evidence>
<dbReference type="PANTHER" id="PTHR43283">
    <property type="entry name" value="BETA-LACTAMASE-RELATED"/>
    <property type="match status" value="1"/>
</dbReference>
<proteinExistence type="predicted"/>
<sequence length="447" mass="49047">MVSKKFFCLEMVRRVCANLGVERSTKRYLSLLFFLTLFLPKGINAAGYYFPPPGQTLSQQNQQTPQTVNLSGNIITDLSGKATRWALWRHGYLVHVSGDFNQTSEVKSLRKTWHALTVGAAVNQGKIPDFKTQKISFYQTNLTGKDKDATWWHVITQSAGFDYPGCGDSIDYAPGQMWTYSDLNLKNLNEALFKAWGSPGGSYTASNYKTVLNQAYFSAIGMQGWNTQLNTDGIRLVLDLEDMGRLGLLMLARGRWNNTVLVPQWFVEEQETKKTAGMLVNYDGCNDGVISFLTKATFPESPYGYLTWTNSAGDFYKNASTSWAWGAGAGGTYILWNQKNGVVFAGVGVDDSPKTSGGIPHIIEANITGSNPLFEGGPSILPTKTPTPIVSGKPGDANGDGKVDGLDYVVWLNHYNQSATGAGSGDFNNSGKVDGLDYVIWLNNYNK</sequence>
<dbReference type="PANTHER" id="PTHR43283:SF7">
    <property type="entry name" value="BETA-LACTAMASE-RELATED DOMAIN-CONTAINING PROTEIN"/>
    <property type="match status" value="1"/>
</dbReference>
<dbReference type="PROSITE" id="PS00018">
    <property type="entry name" value="EF_HAND_1"/>
    <property type="match status" value="1"/>
</dbReference>
<protein>
    <recommendedName>
        <fullName evidence="3">Dockerin domain-containing protein</fullName>
    </recommendedName>
</protein>
<dbReference type="Gene3D" id="1.10.1330.10">
    <property type="entry name" value="Dockerin domain"/>
    <property type="match status" value="1"/>
</dbReference>
<evidence type="ECO:0000313" key="2">
    <source>
        <dbReference type="Proteomes" id="UP000034894"/>
    </source>
</evidence>
<dbReference type="InterPro" id="IPR036439">
    <property type="entry name" value="Dockerin_dom_sf"/>
</dbReference>
<reference evidence="1 2" key="1">
    <citation type="journal article" date="2015" name="Nature">
        <title>rRNA introns, odd ribosomes, and small enigmatic genomes across a large radiation of phyla.</title>
        <authorList>
            <person name="Brown C.T."/>
            <person name="Hug L.A."/>
            <person name="Thomas B.C."/>
            <person name="Sharon I."/>
            <person name="Castelle C.J."/>
            <person name="Singh A."/>
            <person name="Wilkins M.J."/>
            <person name="Williams K.H."/>
            <person name="Banfield J.F."/>
        </authorList>
    </citation>
    <scope>NUCLEOTIDE SEQUENCE [LARGE SCALE GENOMIC DNA]</scope>
</reference>
<dbReference type="SUPFAM" id="SSF63446">
    <property type="entry name" value="Type I dockerin domain"/>
    <property type="match status" value="1"/>
</dbReference>
<dbReference type="STRING" id="1618443.UV73_C0006G0054"/>
<dbReference type="InterPro" id="IPR002105">
    <property type="entry name" value="Dockerin_1_rpt"/>
</dbReference>
<dbReference type="InterPro" id="IPR012338">
    <property type="entry name" value="Beta-lactam/transpept-like"/>
</dbReference>
<name>A0A0G1DIN6_9BACT</name>
<dbReference type="CDD" id="cd14256">
    <property type="entry name" value="Dockerin_I"/>
    <property type="match status" value="1"/>
</dbReference>